<evidence type="ECO:0000256" key="1">
    <source>
        <dbReference type="ARBA" id="ARBA00022988"/>
    </source>
</evidence>
<dbReference type="Pfam" id="PF01730">
    <property type="entry name" value="UreF"/>
    <property type="match status" value="1"/>
</dbReference>
<dbReference type="HAMAP" id="MF_01385">
    <property type="entry name" value="UreF"/>
    <property type="match status" value="1"/>
</dbReference>
<keyword evidence="3" id="KW-0963">Cytoplasm</keyword>
<dbReference type="InterPro" id="IPR038277">
    <property type="entry name" value="UreF_sf"/>
</dbReference>
<dbReference type="PANTHER" id="PTHR33620">
    <property type="entry name" value="UREASE ACCESSORY PROTEIN F"/>
    <property type="match status" value="1"/>
</dbReference>
<evidence type="ECO:0000313" key="5">
    <source>
        <dbReference type="Proteomes" id="UP000052232"/>
    </source>
</evidence>
<keyword evidence="5" id="KW-1185">Reference proteome</keyword>
<proteinExistence type="inferred from homology"/>
<evidence type="ECO:0000313" key="4">
    <source>
        <dbReference type="EMBL" id="KMS57417.1"/>
    </source>
</evidence>
<comment type="caution">
    <text evidence="4">The sequence shown here is derived from an EMBL/GenBank/DDBJ whole genome shotgun (WGS) entry which is preliminary data.</text>
</comment>
<gene>
    <name evidence="3" type="primary">ureF</name>
    <name evidence="4" type="ORF">V473_04135</name>
</gene>
<keyword evidence="1 3" id="KW-0996">Nickel insertion</keyword>
<keyword evidence="2 3" id="KW-0143">Chaperone</keyword>
<comment type="similarity">
    <text evidence="3">Belongs to the UreF family.</text>
</comment>
<dbReference type="Proteomes" id="UP000052232">
    <property type="component" value="Unassembled WGS sequence"/>
</dbReference>
<dbReference type="PIRSF" id="PIRSF009467">
    <property type="entry name" value="Ureas_acces_UreF"/>
    <property type="match status" value="1"/>
</dbReference>
<dbReference type="Gene3D" id="1.10.4190.10">
    <property type="entry name" value="Urease accessory protein UreF"/>
    <property type="match status" value="1"/>
</dbReference>
<name>A0A0J7Y0V4_9SPHN</name>
<dbReference type="InterPro" id="IPR002639">
    <property type="entry name" value="UreF"/>
</dbReference>
<comment type="subunit">
    <text evidence="3">UreD, UreF and UreG form a complex that acts as a GTP-hydrolysis-dependent molecular chaperone, activating the urease apoprotein by helping to assemble the nickel containing metallocenter of UreC. The UreE protein probably delivers the nickel.</text>
</comment>
<evidence type="ECO:0000256" key="3">
    <source>
        <dbReference type="HAMAP-Rule" id="MF_01385"/>
    </source>
</evidence>
<dbReference type="EMBL" id="JACT01000001">
    <property type="protein sequence ID" value="KMS57417.1"/>
    <property type="molecule type" value="Genomic_DNA"/>
</dbReference>
<dbReference type="PANTHER" id="PTHR33620:SF1">
    <property type="entry name" value="UREASE ACCESSORY PROTEIN F"/>
    <property type="match status" value="1"/>
</dbReference>
<dbReference type="PATRIC" id="fig|1420583.3.peg.834"/>
<reference evidence="4 5" key="1">
    <citation type="journal article" date="2015" name="G3 (Bethesda)">
        <title>Insights into Ongoing Evolution of the Hexachlorocyclohexane Catabolic Pathway from Comparative Genomics of Ten Sphingomonadaceae Strains.</title>
        <authorList>
            <person name="Pearce S.L."/>
            <person name="Oakeshott J.G."/>
            <person name="Pandey G."/>
        </authorList>
    </citation>
    <scope>NUCLEOTIDE SEQUENCE [LARGE SCALE GENOMIC DNA]</scope>
    <source>
        <strain evidence="4 5">LL01</strain>
    </source>
</reference>
<comment type="subcellular location">
    <subcellularLocation>
        <location evidence="3">Cytoplasm</location>
    </subcellularLocation>
</comment>
<organism evidence="4 5">
    <name type="scientific">Sphingobium cupriresistens LL01</name>
    <dbReference type="NCBI Taxonomy" id="1420583"/>
    <lineage>
        <taxon>Bacteria</taxon>
        <taxon>Pseudomonadati</taxon>
        <taxon>Pseudomonadota</taxon>
        <taxon>Alphaproteobacteria</taxon>
        <taxon>Sphingomonadales</taxon>
        <taxon>Sphingomonadaceae</taxon>
        <taxon>Sphingobium</taxon>
    </lineage>
</organism>
<evidence type="ECO:0000256" key="2">
    <source>
        <dbReference type="ARBA" id="ARBA00023186"/>
    </source>
</evidence>
<dbReference type="STRING" id="1420583.V473_04135"/>
<accession>A0A0J7Y0V4</accession>
<dbReference type="GO" id="GO:0005737">
    <property type="term" value="C:cytoplasm"/>
    <property type="evidence" value="ECO:0007669"/>
    <property type="project" value="UniProtKB-SubCell"/>
</dbReference>
<dbReference type="GO" id="GO:0016151">
    <property type="term" value="F:nickel cation binding"/>
    <property type="evidence" value="ECO:0007669"/>
    <property type="project" value="UniProtKB-UniRule"/>
</dbReference>
<dbReference type="AlphaFoldDB" id="A0A0J7Y0V4"/>
<comment type="function">
    <text evidence="3">Required for maturation of urease via the functional incorporation of the urease nickel metallocenter.</text>
</comment>
<sequence>MLADAALHRLLAWTSPSYPVGSFTYSHGLETAVEDGRITTAAHVAAYVEAVLARGGGWIDAVLFVHAHRAAQDDAAFDALSELATAFRGSSETALESRQQGGSFLSVTRKAWPHPALDAFAARNGDHPIAHATVMALACAVHEIPLEPALHGWLHATAANLVSAGVRLVPLGQTDGQLALAALSHAIPAIAAKALATPLDDLGTAAPELELASLSHETLYTRLFRS</sequence>
<protein>
    <recommendedName>
        <fullName evidence="3">Urease accessory protein UreF</fullName>
    </recommendedName>
</protein>